<dbReference type="InterPro" id="IPR029058">
    <property type="entry name" value="AB_hydrolase_fold"/>
</dbReference>
<dbReference type="GO" id="GO:0016787">
    <property type="term" value="F:hydrolase activity"/>
    <property type="evidence" value="ECO:0007669"/>
    <property type="project" value="UniProtKB-KW"/>
</dbReference>
<accession>A0A5C4N921</accession>
<sequence>MCLHRHVLLLTTLAATGTLVWAEPASHEVEVNGVTMSYAEEGTGEPILFVHGAVSDARAWEPIRAEISDQHRFIAPTLRYFGTEDWPDEGENFSVATHADDVTAFIEALDLGPVHLVGWSYGANVATAVALDHPDLVQSLVLYEPSLGTLVKEGEAGEAAREAAGQMFGPVTTAVQEGDAEKATRALIEGVFQMEPGSYESLPQEMQDLQLANARTMPLLWSAPSWDITCEMLGQLNKPTLLVHGGDSNAFWRHVAQSMSECLPQAEVGTLPGVNHNGPVSDPVGLAAMIEAFVAGN</sequence>
<organism evidence="3 4">
    <name type="scientific">Rubellimicrobium roseum</name>
    <dbReference type="NCBI Taxonomy" id="687525"/>
    <lineage>
        <taxon>Bacteria</taxon>
        <taxon>Pseudomonadati</taxon>
        <taxon>Pseudomonadota</taxon>
        <taxon>Alphaproteobacteria</taxon>
        <taxon>Rhodobacterales</taxon>
        <taxon>Roseobacteraceae</taxon>
        <taxon>Rubellimicrobium</taxon>
    </lineage>
</organism>
<dbReference type="Proteomes" id="UP000305709">
    <property type="component" value="Unassembled WGS sequence"/>
</dbReference>
<keyword evidence="1" id="KW-0732">Signal</keyword>
<dbReference type="OrthoDB" id="9804723at2"/>
<gene>
    <name evidence="3" type="ORF">FHG71_20570</name>
</gene>
<dbReference type="InterPro" id="IPR050266">
    <property type="entry name" value="AB_hydrolase_sf"/>
</dbReference>
<evidence type="ECO:0000313" key="3">
    <source>
        <dbReference type="EMBL" id="TNC62075.1"/>
    </source>
</evidence>
<dbReference type="SUPFAM" id="SSF53474">
    <property type="entry name" value="alpha/beta-Hydrolases"/>
    <property type="match status" value="1"/>
</dbReference>
<dbReference type="EMBL" id="VDFV01000060">
    <property type="protein sequence ID" value="TNC62075.1"/>
    <property type="molecule type" value="Genomic_DNA"/>
</dbReference>
<dbReference type="PRINTS" id="PR00111">
    <property type="entry name" value="ABHYDROLASE"/>
</dbReference>
<keyword evidence="4" id="KW-1185">Reference proteome</keyword>
<keyword evidence="3" id="KW-0378">Hydrolase</keyword>
<proteinExistence type="predicted"/>
<evidence type="ECO:0000259" key="2">
    <source>
        <dbReference type="Pfam" id="PF00561"/>
    </source>
</evidence>
<feature type="domain" description="AB hydrolase-1" evidence="2">
    <location>
        <begin position="46"/>
        <end position="278"/>
    </location>
</feature>
<dbReference type="InterPro" id="IPR000073">
    <property type="entry name" value="AB_hydrolase_1"/>
</dbReference>
<dbReference type="AlphaFoldDB" id="A0A5C4N921"/>
<name>A0A5C4N921_9RHOB</name>
<dbReference type="RefSeq" id="WP_139083570.1">
    <property type="nucleotide sequence ID" value="NZ_VDFV01000060.1"/>
</dbReference>
<feature type="signal peptide" evidence="1">
    <location>
        <begin position="1"/>
        <end position="22"/>
    </location>
</feature>
<dbReference type="Pfam" id="PF00561">
    <property type="entry name" value="Abhydrolase_1"/>
    <property type="match status" value="1"/>
</dbReference>
<evidence type="ECO:0000313" key="4">
    <source>
        <dbReference type="Proteomes" id="UP000305709"/>
    </source>
</evidence>
<feature type="chain" id="PRO_5022927879" evidence="1">
    <location>
        <begin position="23"/>
        <end position="297"/>
    </location>
</feature>
<dbReference type="PANTHER" id="PTHR43798">
    <property type="entry name" value="MONOACYLGLYCEROL LIPASE"/>
    <property type="match status" value="1"/>
</dbReference>
<evidence type="ECO:0000256" key="1">
    <source>
        <dbReference type="SAM" id="SignalP"/>
    </source>
</evidence>
<dbReference type="Gene3D" id="3.40.50.1820">
    <property type="entry name" value="alpha/beta hydrolase"/>
    <property type="match status" value="1"/>
</dbReference>
<comment type="caution">
    <text evidence="3">The sequence shown here is derived from an EMBL/GenBank/DDBJ whole genome shotgun (WGS) entry which is preliminary data.</text>
</comment>
<reference evidence="3 4" key="1">
    <citation type="submission" date="2019-06" db="EMBL/GenBank/DDBJ databases">
        <authorList>
            <person name="Jiang L."/>
        </authorList>
    </citation>
    <scope>NUCLEOTIDE SEQUENCE [LARGE SCALE GENOMIC DNA]</scope>
    <source>
        <strain evidence="3 4">YIM 48858</strain>
    </source>
</reference>
<protein>
    <submittedName>
        <fullName evidence="3">Alpha/beta hydrolase</fullName>
    </submittedName>
</protein>